<accession>A0A7R9ACV6</accession>
<reference evidence="2" key="1">
    <citation type="submission" date="2020-11" db="EMBL/GenBank/DDBJ databases">
        <authorList>
            <person name="Tran Van P."/>
        </authorList>
    </citation>
    <scope>NUCLEOTIDE SEQUENCE</scope>
</reference>
<evidence type="ECO:0000313" key="3">
    <source>
        <dbReference type="Proteomes" id="UP000677054"/>
    </source>
</evidence>
<dbReference type="Proteomes" id="UP000677054">
    <property type="component" value="Unassembled WGS sequence"/>
</dbReference>
<proteinExistence type="predicted"/>
<organism evidence="2">
    <name type="scientific">Darwinula stevensoni</name>
    <dbReference type="NCBI Taxonomy" id="69355"/>
    <lineage>
        <taxon>Eukaryota</taxon>
        <taxon>Metazoa</taxon>
        <taxon>Ecdysozoa</taxon>
        <taxon>Arthropoda</taxon>
        <taxon>Crustacea</taxon>
        <taxon>Oligostraca</taxon>
        <taxon>Ostracoda</taxon>
        <taxon>Podocopa</taxon>
        <taxon>Podocopida</taxon>
        <taxon>Darwinulocopina</taxon>
        <taxon>Darwinuloidea</taxon>
        <taxon>Darwinulidae</taxon>
        <taxon>Darwinula</taxon>
    </lineage>
</organism>
<name>A0A7R9ACV6_9CRUS</name>
<evidence type="ECO:0000313" key="2">
    <source>
        <dbReference type="EMBL" id="CAD7251741.1"/>
    </source>
</evidence>
<feature type="region of interest" description="Disordered" evidence="1">
    <location>
        <begin position="38"/>
        <end position="62"/>
    </location>
</feature>
<dbReference type="AlphaFoldDB" id="A0A7R9ACV6"/>
<dbReference type="EMBL" id="CAJPEV010003783">
    <property type="protein sequence ID" value="CAG0900531.1"/>
    <property type="molecule type" value="Genomic_DNA"/>
</dbReference>
<keyword evidence="3" id="KW-1185">Reference proteome</keyword>
<protein>
    <submittedName>
        <fullName evidence="2">Uncharacterized protein</fullName>
    </submittedName>
</protein>
<gene>
    <name evidence="2" type="ORF">DSTB1V02_LOCUS11503</name>
</gene>
<dbReference type="EMBL" id="LR903300">
    <property type="protein sequence ID" value="CAD7251741.1"/>
    <property type="molecule type" value="Genomic_DNA"/>
</dbReference>
<evidence type="ECO:0000256" key="1">
    <source>
        <dbReference type="SAM" id="MobiDB-lite"/>
    </source>
</evidence>
<sequence>MYRTGAGAACDMFGMIPSRQFPGLCETMGVDYRACTQGAPAAPAAPQPAPQANPEENNAIEPMQPDDFLRFMDLMRMLQRRRFNG</sequence>